<reference evidence="2" key="1">
    <citation type="submission" date="2020-05" db="EMBL/GenBank/DDBJ databases">
        <authorList>
            <person name="Chiriac C."/>
            <person name="Salcher M."/>
            <person name="Ghai R."/>
            <person name="Kavagutti S V."/>
        </authorList>
    </citation>
    <scope>NUCLEOTIDE SEQUENCE</scope>
</reference>
<sequence length="138" mass="16189">MEERRIILNQIKTPDGTILKSMHRHDYVTHTDVNGLEYMVDGGSEYLRRNINEDAPHEELTVYSDAPFEEIREVFHRGGRGKDGTEPLTWVPMSKMSNSWLLACITYNEERRMGEGFANEMYKKELMYRQEKGIEITD</sequence>
<dbReference type="EMBL" id="LR796916">
    <property type="protein sequence ID" value="CAB4175419.1"/>
    <property type="molecule type" value="Genomic_DNA"/>
</dbReference>
<gene>
    <name evidence="2" type="ORF">UFOVP1247_147</name>
    <name evidence="1" type="ORF">UFOVP970_187</name>
</gene>
<proteinExistence type="predicted"/>
<evidence type="ECO:0000313" key="2">
    <source>
        <dbReference type="EMBL" id="CAB4193770.1"/>
    </source>
</evidence>
<accession>A0A6J5R885</accession>
<evidence type="ECO:0000313" key="1">
    <source>
        <dbReference type="EMBL" id="CAB4175419.1"/>
    </source>
</evidence>
<organism evidence="2">
    <name type="scientific">uncultured Caudovirales phage</name>
    <dbReference type="NCBI Taxonomy" id="2100421"/>
    <lineage>
        <taxon>Viruses</taxon>
        <taxon>Duplodnaviria</taxon>
        <taxon>Heunggongvirae</taxon>
        <taxon>Uroviricota</taxon>
        <taxon>Caudoviricetes</taxon>
        <taxon>Peduoviridae</taxon>
        <taxon>Maltschvirus</taxon>
        <taxon>Maltschvirus maltsch</taxon>
    </lineage>
</organism>
<name>A0A6J5R885_9CAUD</name>
<dbReference type="EMBL" id="LR797195">
    <property type="protein sequence ID" value="CAB4193770.1"/>
    <property type="molecule type" value="Genomic_DNA"/>
</dbReference>
<protein>
    <submittedName>
        <fullName evidence="2">Uncharacterized protein</fullName>
    </submittedName>
</protein>